<dbReference type="RefSeq" id="WP_029720899.1">
    <property type="nucleotide sequence ID" value="NZ_JAJUIW010000001.1"/>
</dbReference>
<evidence type="ECO:0000313" key="2">
    <source>
        <dbReference type="EMBL" id="KEI43089.1"/>
    </source>
</evidence>
<name>A0A073B631_9PSEU</name>
<dbReference type="eggNOG" id="ENOG503304C">
    <property type="taxonomic scope" value="Bacteria"/>
</dbReference>
<dbReference type="Proteomes" id="UP000031419">
    <property type="component" value="Unassembled WGS sequence"/>
</dbReference>
<dbReference type="EMBL" id="JNVU01000048">
    <property type="protein sequence ID" value="KEI43089.1"/>
    <property type="molecule type" value="Genomic_DNA"/>
</dbReference>
<dbReference type="STRING" id="28042.GU90_18355"/>
<keyword evidence="1" id="KW-1133">Transmembrane helix</keyword>
<evidence type="ECO:0000313" key="3">
    <source>
        <dbReference type="Proteomes" id="UP000031419"/>
    </source>
</evidence>
<protein>
    <submittedName>
        <fullName evidence="2">Uncharacterized protein</fullName>
    </submittedName>
</protein>
<sequence>MTENRRARTAGAFDVRTVIGMLFLVYGVVLLATGLVQSAEAIEKAAGVNINLWSGIGMVVVSALFFLWARLRPIIVPESPQSSDQ</sequence>
<feature type="transmembrane region" description="Helical" evidence="1">
    <location>
        <begin position="12"/>
        <end position="32"/>
    </location>
</feature>
<accession>A0A073B631</accession>
<comment type="caution">
    <text evidence="2">The sequence shown here is derived from an EMBL/GenBank/DDBJ whole genome shotgun (WGS) entry which is preliminary data.</text>
</comment>
<keyword evidence="1" id="KW-0472">Membrane</keyword>
<proteinExistence type="predicted"/>
<evidence type="ECO:0000256" key="1">
    <source>
        <dbReference type="SAM" id="Phobius"/>
    </source>
</evidence>
<dbReference type="OrthoDB" id="5196985at2"/>
<organism evidence="2 3">
    <name type="scientific">Saccharopolyspora rectivirgula</name>
    <dbReference type="NCBI Taxonomy" id="28042"/>
    <lineage>
        <taxon>Bacteria</taxon>
        <taxon>Bacillati</taxon>
        <taxon>Actinomycetota</taxon>
        <taxon>Actinomycetes</taxon>
        <taxon>Pseudonocardiales</taxon>
        <taxon>Pseudonocardiaceae</taxon>
        <taxon>Saccharopolyspora</taxon>
    </lineage>
</organism>
<keyword evidence="1" id="KW-0812">Transmembrane</keyword>
<reference evidence="2 3" key="1">
    <citation type="submission" date="2014-06" db="EMBL/GenBank/DDBJ databases">
        <title>Saccharopolyspora rectivirgula DSM-43113 Genome sequencing.</title>
        <authorList>
            <person name="Barrera C."/>
            <person name="Millon L."/>
            <person name="Rognon B."/>
            <person name="Zaugg C."/>
            <person name="Monod M."/>
        </authorList>
    </citation>
    <scope>NUCLEOTIDE SEQUENCE [LARGE SCALE GENOMIC DNA]</scope>
    <source>
        <strain evidence="2 3">DSM 43113</strain>
    </source>
</reference>
<gene>
    <name evidence="2" type="ORF">GU90_18355</name>
</gene>
<feature type="transmembrane region" description="Helical" evidence="1">
    <location>
        <begin position="52"/>
        <end position="71"/>
    </location>
</feature>
<dbReference type="AlphaFoldDB" id="A0A073B631"/>
<keyword evidence="3" id="KW-1185">Reference proteome</keyword>